<evidence type="ECO:0000256" key="6">
    <source>
        <dbReference type="ARBA" id="ARBA00023102"/>
    </source>
</evidence>
<evidence type="ECO:0000256" key="10">
    <source>
        <dbReference type="HAMAP-Rule" id="MF_00278"/>
    </source>
</evidence>
<reference evidence="13 14" key="1">
    <citation type="submission" date="2018-03" db="EMBL/GenBank/DDBJ databases">
        <title>Genomic Encyclopedia of Type Strains, Phase III (KMG-III): the genomes of soil and plant-associated and newly described type strains.</title>
        <authorList>
            <person name="Whitman W."/>
        </authorList>
    </citation>
    <scope>NUCLEOTIDE SEQUENCE [LARGE SCALE GENOMIC DNA]</scope>
    <source>
        <strain evidence="13 14">CGMCC 1.12259</strain>
    </source>
</reference>
<dbReference type="EC" id="4.3.2.10" evidence="10"/>
<dbReference type="HAMAP" id="MF_00278">
    <property type="entry name" value="HisH"/>
    <property type="match status" value="1"/>
</dbReference>
<dbReference type="AlphaFoldDB" id="A0A2P8GG95"/>
<evidence type="ECO:0000313" key="14">
    <source>
        <dbReference type="Proteomes" id="UP000242682"/>
    </source>
</evidence>
<comment type="catalytic activity">
    <reaction evidence="9 10">
        <text>L-glutamine + H2O = L-glutamate + NH4(+)</text>
        <dbReference type="Rhea" id="RHEA:15889"/>
        <dbReference type="ChEBI" id="CHEBI:15377"/>
        <dbReference type="ChEBI" id="CHEBI:28938"/>
        <dbReference type="ChEBI" id="CHEBI:29985"/>
        <dbReference type="ChEBI" id="CHEBI:58359"/>
        <dbReference type="EC" id="3.5.1.2"/>
    </reaction>
</comment>
<accession>A0A2P8GG95</accession>
<gene>
    <name evidence="10" type="primary">hisH</name>
    <name evidence="13" type="ORF">B0H99_110111</name>
</gene>
<evidence type="ECO:0000256" key="2">
    <source>
        <dbReference type="ARBA" id="ARBA00011152"/>
    </source>
</evidence>
<comment type="caution">
    <text evidence="13">The sequence shown here is derived from an EMBL/GenBank/DDBJ whole genome shotgun (WGS) entry which is preliminary data.</text>
</comment>
<feature type="active site" evidence="10 11">
    <location>
        <position position="186"/>
    </location>
</feature>
<dbReference type="NCBIfam" id="TIGR01855">
    <property type="entry name" value="IMP_synth_hisH"/>
    <property type="match status" value="1"/>
</dbReference>
<dbReference type="InterPro" id="IPR010139">
    <property type="entry name" value="Imidazole-glycPsynth_HisH"/>
</dbReference>
<evidence type="ECO:0000256" key="9">
    <source>
        <dbReference type="ARBA" id="ARBA00049534"/>
    </source>
</evidence>
<keyword evidence="14" id="KW-1185">Reference proteome</keyword>
<comment type="catalytic activity">
    <reaction evidence="8 10">
        <text>5-[(5-phospho-1-deoxy-D-ribulos-1-ylimino)methylamino]-1-(5-phospho-beta-D-ribosyl)imidazole-4-carboxamide + L-glutamine = D-erythro-1-(imidazol-4-yl)glycerol 3-phosphate + 5-amino-1-(5-phospho-beta-D-ribosyl)imidazole-4-carboxamide + L-glutamate + H(+)</text>
        <dbReference type="Rhea" id="RHEA:24793"/>
        <dbReference type="ChEBI" id="CHEBI:15378"/>
        <dbReference type="ChEBI" id="CHEBI:29985"/>
        <dbReference type="ChEBI" id="CHEBI:58278"/>
        <dbReference type="ChEBI" id="CHEBI:58359"/>
        <dbReference type="ChEBI" id="CHEBI:58475"/>
        <dbReference type="ChEBI" id="CHEBI:58525"/>
        <dbReference type="EC" id="4.3.2.10"/>
    </reaction>
</comment>
<comment type="pathway">
    <text evidence="1 10">Amino-acid biosynthesis; L-histidine biosynthesis; L-histidine from 5-phospho-alpha-D-ribose 1-diphosphate: step 5/9.</text>
</comment>
<evidence type="ECO:0000256" key="7">
    <source>
        <dbReference type="ARBA" id="ARBA00023239"/>
    </source>
</evidence>
<dbReference type="EMBL" id="PYAT01000010">
    <property type="protein sequence ID" value="PSL32999.1"/>
    <property type="molecule type" value="Genomic_DNA"/>
</dbReference>
<keyword evidence="10" id="KW-0963">Cytoplasm</keyword>
<keyword evidence="7 10" id="KW-0456">Lyase</keyword>
<dbReference type="GO" id="GO:0005737">
    <property type="term" value="C:cytoplasm"/>
    <property type="evidence" value="ECO:0007669"/>
    <property type="project" value="UniProtKB-SubCell"/>
</dbReference>
<comment type="subunit">
    <text evidence="2 10">Heterodimer of HisH and HisF.</text>
</comment>
<feature type="active site" evidence="10 11">
    <location>
        <position position="184"/>
    </location>
</feature>
<dbReference type="PROSITE" id="PS51273">
    <property type="entry name" value="GATASE_TYPE_1"/>
    <property type="match status" value="1"/>
</dbReference>
<dbReference type="Gene3D" id="3.40.50.880">
    <property type="match status" value="1"/>
</dbReference>
<protein>
    <recommendedName>
        <fullName evidence="10">Imidazole glycerol phosphate synthase subunit HisH</fullName>
        <ecNumber evidence="10">4.3.2.10</ecNumber>
    </recommendedName>
    <alternativeName>
        <fullName evidence="10">IGP synthase glutaminase subunit</fullName>
        <ecNumber evidence="10">3.5.1.2</ecNumber>
    </alternativeName>
    <alternativeName>
        <fullName evidence="10">IGP synthase subunit HisH</fullName>
    </alternativeName>
    <alternativeName>
        <fullName evidence="10">ImGP synthase subunit HisH</fullName>
        <shortName evidence="10">IGPS subunit HisH</shortName>
    </alternativeName>
</protein>
<dbReference type="PANTHER" id="PTHR42701">
    <property type="entry name" value="IMIDAZOLE GLYCEROL PHOSPHATE SYNTHASE SUBUNIT HISH"/>
    <property type="match status" value="1"/>
</dbReference>
<evidence type="ECO:0000313" key="13">
    <source>
        <dbReference type="EMBL" id="PSL32999.1"/>
    </source>
</evidence>
<dbReference type="PANTHER" id="PTHR42701:SF1">
    <property type="entry name" value="IMIDAZOLE GLYCEROL PHOSPHATE SYNTHASE SUBUNIT HISH"/>
    <property type="match status" value="1"/>
</dbReference>
<name>A0A2P8GG95_9BACL</name>
<evidence type="ECO:0000256" key="1">
    <source>
        <dbReference type="ARBA" id="ARBA00005091"/>
    </source>
</evidence>
<keyword evidence="6 10" id="KW-0368">Histidine biosynthesis</keyword>
<dbReference type="EC" id="3.5.1.2" evidence="10"/>
<feature type="domain" description="Glutamine amidotransferase" evidence="12">
    <location>
        <begin position="5"/>
        <end position="198"/>
    </location>
</feature>
<dbReference type="CDD" id="cd01748">
    <property type="entry name" value="GATase1_IGP_Synthase"/>
    <property type="match status" value="1"/>
</dbReference>
<evidence type="ECO:0000259" key="12">
    <source>
        <dbReference type="Pfam" id="PF00117"/>
    </source>
</evidence>
<dbReference type="GO" id="GO:0000105">
    <property type="term" value="P:L-histidine biosynthetic process"/>
    <property type="evidence" value="ECO:0007669"/>
    <property type="project" value="UniProtKB-UniRule"/>
</dbReference>
<dbReference type="OrthoDB" id="9807137at2"/>
<keyword evidence="13" id="KW-0808">Transferase</keyword>
<dbReference type="UniPathway" id="UPA00031">
    <property type="reaction ID" value="UER00010"/>
</dbReference>
<dbReference type="GO" id="GO:0004359">
    <property type="term" value="F:glutaminase activity"/>
    <property type="evidence" value="ECO:0007669"/>
    <property type="project" value="UniProtKB-EC"/>
</dbReference>
<dbReference type="Pfam" id="PF00117">
    <property type="entry name" value="GATase"/>
    <property type="match status" value="1"/>
</dbReference>
<comment type="subcellular location">
    <subcellularLocation>
        <location evidence="10">Cytoplasm</location>
    </subcellularLocation>
</comment>
<dbReference type="RefSeq" id="WP_106534179.1">
    <property type="nucleotide sequence ID" value="NZ_PYAT01000010.1"/>
</dbReference>
<evidence type="ECO:0000256" key="11">
    <source>
        <dbReference type="PIRSR" id="PIRSR000495-1"/>
    </source>
</evidence>
<dbReference type="InterPro" id="IPR029062">
    <property type="entry name" value="Class_I_gatase-like"/>
</dbReference>
<sequence length="217" mass="24208">MIIGIIDYGMGNLFSVEQALKKLECTVIVSDDPKILGEAEAILLPGVGAFPDAMALLNQKGLSSFMQSLPEKNIPLLGICLGMQLLYEDSSEGKMTEGLGLLKGRIRRFEKGTDRIPHMGWNRLHFARMPYWLDDTQSDTHVYFVHSFLAMETASEQVWATAEYSGVEVPGVVGDGLITGMQFHPEKSGDFGHYLLEQWIANVRRNQDEQVSDISRN</sequence>
<feature type="active site" description="Nucleophile" evidence="10 11">
    <location>
        <position position="80"/>
    </location>
</feature>
<dbReference type="SUPFAM" id="SSF52317">
    <property type="entry name" value="Class I glutamine amidotransferase-like"/>
    <property type="match status" value="1"/>
</dbReference>
<dbReference type="GO" id="GO:0000107">
    <property type="term" value="F:imidazoleglycerol-phosphate synthase activity"/>
    <property type="evidence" value="ECO:0007669"/>
    <property type="project" value="UniProtKB-UniRule"/>
</dbReference>
<dbReference type="InterPro" id="IPR017926">
    <property type="entry name" value="GATASE"/>
</dbReference>
<keyword evidence="4 10" id="KW-0378">Hydrolase</keyword>
<comment type="function">
    <text evidence="10">IGPS catalyzes the conversion of PRFAR and glutamine to IGP, AICAR and glutamate. The HisH subunit catalyzes the hydrolysis of glutamine to glutamate and ammonia as part of the synthesis of IGP and AICAR. The resulting ammonia molecule is channeled to the active site of HisF.</text>
</comment>
<evidence type="ECO:0000256" key="3">
    <source>
        <dbReference type="ARBA" id="ARBA00022605"/>
    </source>
</evidence>
<dbReference type="GO" id="GO:0016829">
    <property type="term" value="F:lyase activity"/>
    <property type="evidence" value="ECO:0007669"/>
    <property type="project" value="UniProtKB-KW"/>
</dbReference>
<proteinExistence type="inferred from homology"/>
<dbReference type="Proteomes" id="UP000242682">
    <property type="component" value="Unassembled WGS sequence"/>
</dbReference>
<evidence type="ECO:0000256" key="8">
    <source>
        <dbReference type="ARBA" id="ARBA00047838"/>
    </source>
</evidence>
<dbReference type="PIRSF" id="PIRSF000495">
    <property type="entry name" value="Amidotransf_hisH"/>
    <property type="match status" value="1"/>
</dbReference>
<organism evidence="13 14">
    <name type="scientific">Planomicrobium soli</name>
    <dbReference type="NCBI Taxonomy" id="1176648"/>
    <lineage>
        <taxon>Bacteria</taxon>
        <taxon>Bacillati</taxon>
        <taxon>Bacillota</taxon>
        <taxon>Bacilli</taxon>
        <taxon>Bacillales</taxon>
        <taxon>Caryophanaceae</taxon>
        <taxon>Planomicrobium</taxon>
    </lineage>
</organism>
<evidence type="ECO:0000256" key="5">
    <source>
        <dbReference type="ARBA" id="ARBA00022962"/>
    </source>
</evidence>
<keyword evidence="3 10" id="KW-0028">Amino-acid biosynthesis</keyword>
<keyword evidence="5 10" id="KW-0315">Glutamine amidotransferase</keyword>
<evidence type="ECO:0000256" key="4">
    <source>
        <dbReference type="ARBA" id="ARBA00022801"/>
    </source>
</evidence>